<evidence type="ECO:0000313" key="1">
    <source>
        <dbReference type="EMBL" id="MDX8141537.1"/>
    </source>
</evidence>
<keyword evidence="2" id="KW-1185">Reference proteome</keyword>
<accession>A0ABU4UPW4</accession>
<evidence type="ECO:0008006" key="3">
    <source>
        <dbReference type="Google" id="ProtNLM"/>
    </source>
</evidence>
<gene>
    <name evidence="1" type="ORF">SK854_05395</name>
</gene>
<reference evidence="1 2" key="2">
    <citation type="submission" date="2023-11" db="EMBL/GenBank/DDBJ databases">
        <authorList>
            <person name="Lara A.C."/>
            <person name="Chronakova A."/>
        </authorList>
    </citation>
    <scope>NUCLEOTIDE SEQUENCE [LARGE SCALE GENOMIC DNA]</scope>
    <source>
        <strain evidence="1 2">BCCO 10_0061</strain>
    </source>
</reference>
<dbReference type="EMBL" id="JAXAVU010000003">
    <property type="protein sequence ID" value="MDX8141537.1"/>
    <property type="molecule type" value="Genomic_DNA"/>
</dbReference>
<dbReference type="Proteomes" id="UP001285352">
    <property type="component" value="Unassembled WGS sequence"/>
</dbReference>
<organism evidence="1 2">
    <name type="scientific">Lentzea sokolovensis</name>
    <dbReference type="NCBI Taxonomy" id="3095429"/>
    <lineage>
        <taxon>Bacteria</taxon>
        <taxon>Bacillati</taxon>
        <taxon>Actinomycetota</taxon>
        <taxon>Actinomycetes</taxon>
        <taxon>Pseudonocardiales</taxon>
        <taxon>Pseudonocardiaceae</taxon>
        <taxon>Lentzea</taxon>
    </lineage>
</organism>
<comment type="caution">
    <text evidence="1">The sequence shown here is derived from an EMBL/GenBank/DDBJ whole genome shotgun (WGS) entry which is preliminary data.</text>
</comment>
<dbReference type="RefSeq" id="WP_319973863.1">
    <property type="nucleotide sequence ID" value="NZ_JAXAVU010000003.1"/>
</dbReference>
<reference evidence="1 2" key="1">
    <citation type="submission" date="2023-11" db="EMBL/GenBank/DDBJ databases">
        <title>Lentzea sokolovensis, sp. nov., Lentzea kristufkii, sp. nov., and Lentzea miocenensis, sp. nov., rare actinobacteria from Sokolov Coal Basin, Miocene lacustrine sediment, Czech Republic.</title>
        <authorList>
            <person name="Lara A."/>
            <person name="Kotroba L."/>
            <person name="Nouioui I."/>
            <person name="Neumann-Schaal M."/>
            <person name="Mast Y."/>
            <person name="Chronakova A."/>
        </authorList>
    </citation>
    <scope>NUCLEOTIDE SEQUENCE [LARGE SCALE GENOMIC DNA]</scope>
    <source>
        <strain evidence="1 2">BCCO 10_0061</strain>
    </source>
</reference>
<proteinExistence type="predicted"/>
<sequence length="336" mass="38279">MRPPGHQLITESELIDLLAEIFDAEGLDVESDHTVGPRIRVDLLGRGDGRGRPDILFEVKNIPPQTRTRLADAVEQLRHYGKEYAERTGRRPVLALATPGTLSAAALDYLKQQGVEGYDRQRLVERAAQVGLRDRAMDLLGPVDVYPDEDKDENTRRGVLRHVEQELAARLRNILPGRAHWNPYQRVCLEILDHLFSPPLNQGKWERPNASRINRRDIIMPNYSTEGFWYHLRQAYQADHIVVEAKNYAGNVGKDQVVQMANYLSRHGTGLFGIIVTRTGGDKSALAIRREQWILYNKLILVLNDDDLVQMLTDLSQGDSPELLIQQKIEDFRLDI</sequence>
<evidence type="ECO:0000313" key="2">
    <source>
        <dbReference type="Proteomes" id="UP001285352"/>
    </source>
</evidence>
<name>A0ABU4UPW4_9PSEU</name>
<protein>
    <recommendedName>
        <fullName evidence="3">Restriction endonuclease type IV Mrr domain-containing protein</fullName>
    </recommendedName>
</protein>